<sequence length="53" mass="6265">MSLYFQQITWDDSKLKESKLMIVSKNIYNDLDEIKTIRVSISILRLKVFLSSL</sequence>
<protein>
    <submittedName>
        <fullName evidence="1">Uncharacterized protein</fullName>
    </submittedName>
</protein>
<evidence type="ECO:0000313" key="1">
    <source>
        <dbReference type="EMBL" id="EMJ36514.1"/>
    </source>
</evidence>
<evidence type="ECO:0000313" key="2">
    <source>
        <dbReference type="Proteomes" id="UP000012164"/>
    </source>
</evidence>
<gene>
    <name evidence="1" type="ORF">LEP1GSC079_2244</name>
</gene>
<reference evidence="1 2" key="1">
    <citation type="submission" date="2013-01" db="EMBL/GenBank/DDBJ databases">
        <authorList>
            <person name="Harkins D.M."/>
            <person name="Durkin A.S."/>
            <person name="Brinkac L.M."/>
            <person name="Haft D.H."/>
            <person name="Selengut J.D."/>
            <person name="Sanka R."/>
            <person name="DePew J."/>
            <person name="Purushe J."/>
            <person name="Peacock S.J."/>
            <person name="Thaipadungpanit J."/>
            <person name="Wuthiekanun V.W."/>
            <person name="Day N.P."/>
            <person name="Vinetz J.M."/>
            <person name="Sutton G.G."/>
            <person name="Nierman W.C."/>
            <person name="Fouts D.E."/>
        </authorList>
    </citation>
    <scope>NUCLEOTIDE SEQUENCE [LARGE SCALE GENOMIC DNA]</scope>
    <source>
        <strain evidence="1 2">FPW1039</strain>
    </source>
</reference>
<comment type="caution">
    <text evidence="1">The sequence shown here is derived from an EMBL/GenBank/DDBJ whole genome shotgun (WGS) entry which is preliminary data.</text>
</comment>
<accession>A0A0F6IEN9</accession>
<proteinExistence type="predicted"/>
<dbReference type="Proteomes" id="UP000012164">
    <property type="component" value="Unassembled WGS sequence"/>
</dbReference>
<dbReference type="EMBL" id="AKWR02000121">
    <property type="protein sequence ID" value="EMJ36514.1"/>
    <property type="molecule type" value="Genomic_DNA"/>
</dbReference>
<dbReference type="AlphaFoldDB" id="A0A0F6IEN9"/>
<organism evidence="1 2">
    <name type="scientific">Leptospira interrogans str. FPW1039</name>
    <dbReference type="NCBI Taxonomy" id="1193040"/>
    <lineage>
        <taxon>Bacteria</taxon>
        <taxon>Pseudomonadati</taxon>
        <taxon>Spirochaetota</taxon>
        <taxon>Spirochaetia</taxon>
        <taxon>Leptospirales</taxon>
        <taxon>Leptospiraceae</taxon>
        <taxon>Leptospira</taxon>
    </lineage>
</organism>
<name>A0A0F6IEN9_LEPIR</name>